<protein>
    <recommendedName>
        <fullName evidence="2">HK97 family phage prohead protease</fullName>
    </recommendedName>
</protein>
<gene>
    <name evidence="1" type="ORF">LCGC14_2260650</name>
</gene>
<sequence length="266" mass="29764">MDRLESFGHLREVDTEAHRVTAVISTGDVARDGAIIESAGWDFDNYNKNPVVLWMHDDGAMPFARTVDLMATEKELIARAEFDMEDPLGAIAFRKISNGFVNSTSVRWLPKKTEVRIEGEDKDQRDILVFLEQELLEWSFVTIPADPSALIVRADGAPFSVTDYLEPTRRININLDFSGLIGGDAAAFAEELGNRIAGGRLQLGNGTYTPIDKANGHQDFAKLEKLLERHFERRSERPDVEEMIVASLSKATGKSPERIRQEMATK</sequence>
<accession>A0A0F9CZT6</accession>
<comment type="caution">
    <text evidence="1">The sequence shown here is derived from an EMBL/GenBank/DDBJ whole genome shotgun (WGS) entry which is preliminary data.</text>
</comment>
<evidence type="ECO:0008006" key="2">
    <source>
        <dbReference type="Google" id="ProtNLM"/>
    </source>
</evidence>
<reference evidence="1" key="1">
    <citation type="journal article" date="2015" name="Nature">
        <title>Complex archaea that bridge the gap between prokaryotes and eukaryotes.</title>
        <authorList>
            <person name="Spang A."/>
            <person name="Saw J.H."/>
            <person name="Jorgensen S.L."/>
            <person name="Zaremba-Niedzwiedzka K."/>
            <person name="Martijn J."/>
            <person name="Lind A.E."/>
            <person name="van Eijk R."/>
            <person name="Schleper C."/>
            <person name="Guy L."/>
            <person name="Ettema T.J."/>
        </authorList>
    </citation>
    <scope>NUCLEOTIDE SEQUENCE</scope>
</reference>
<proteinExistence type="predicted"/>
<dbReference type="AlphaFoldDB" id="A0A0F9CZT6"/>
<name>A0A0F9CZT6_9ZZZZ</name>
<evidence type="ECO:0000313" key="1">
    <source>
        <dbReference type="EMBL" id="KKL54913.1"/>
    </source>
</evidence>
<organism evidence="1">
    <name type="scientific">marine sediment metagenome</name>
    <dbReference type="NCBI Taxonomy" id="412755"/>
    <lineage>
        <taxon>unclassified sequences</taxon>
        <taxon>metagenomes</taxon>
        <taxon>ecological metagenomes</taxon>
    </lineage>
</organism>
<dbReference type="EMBL" id="LAZR01031029">
    <property type="protein sequence ID" value="KKL54913.1"/>
    <property type="molecule type" value="Genomic_DNA"/>
</dbReference>